<feature type="transmembrane region" description="Helical" evidence="5">
    <location>
        <begin position="115"/>
        <end position="135"/>
    </location>
</feature>
<dbReference type="Gene3D" id="1.20.1720.10">
    <property type="entry name" value="Multidrug resistance protein D"/>
    <property type="match status" value="1"/>
</dbReference>
<organism evidence="7 8">
    <name type="scientific">Mycolicibacterium moriokaense</name>
    <dbReference type="NCBI Taxonomy" id="39691"/>
    <lineage>
        <taxon>Bacteria</taxon>
        <taxon>Bacillati</taxon>
        <taxon>Actinomycetota</taxon>
        <taxon>Actinomycetes</taxon>
        <taxon>Mycobacteriales</taxon>
        <taxon>Mycobacteriaceae</taxon>
        <taxon>Mycolicibacterium</taxon>
    </lineage>
</organism>
<comment type="subcellular location">
    <subcellularLocation>
        <location evidence="1">Cell membrane</location>
        <topology evidence="1">Multi-pass membrane protein</topology>
    </subcellularLocation>
</comment>
<evidence type="ECO:0000256" key="5">
    <source>
        <dbReference type="SAM" id="Phobius"/>
    </source>
</evidence>
<evidence type="ECO:0000256" key="1">
    <source>
        <dbReference type="ARBA" id="ARBA00004651"/>
    </source>
</evidence>
<evidence type="ECO:0000256" key="2">
    <source>
        <dbReference type="ARBA" id="ARBA00022692"/>
    </source>
</evidence>
<feature type="transmembrane region" description="Helical" evidence="5">
    <location>
        <begin position="349"/>
        <end position="369"/>
    </location>
</feature>
<feature type="transmembrane region" description="Helical" evidence="5">
    <location>
        <begin position="90"/>
        <end position="109"/>
    </location>
</feature>
<keyword evidence="8" id="KW-1185">Reference proteome</keyword>
<sequence length="467" mass="47674">MNGPAVARTSEGDGSNSLSRGQTAFLVAALVASVISFQLNATMLGPAIRDINTELGPDAFASMSNFFYLSGAIANVVFIRWSDFIGRKRVLLGIMIVLCVGTVLCLVSTSLPVVLVGRVLQGGCNVTFGLAFLILRERLSGPAFGFCCGVIASINGGVGGVDALVGGFMVDHFGYRSIFALILVVGLAAIGLATIAVPADDPDRAASGRMDWLGATLIASAVAGIDLFLAQGGHSGWSSPTALGFIAAAIVALAAFVVVEKRVAQPLVAIDEICSRYAWPLLVVTVLCLASFTMALSYIVPSIAENDDVGFGTSAQMTALLFLTPAAVAQLISAPAIGRLAVRIGFVTVLRAGLIGAVPIAALLAIFAFDRDVVVLLIPALGFAFGGVAGTALSVLGVLQAREDEPGSLPGLSNAAFGVGSSLGFAWAGPILGQGTVAGFHSALWISVAIGVVALGTSLVLKPRLSR</sequence>
<evidence type="ECO:0000259" key="6">
    <source>
        <dbReference type="PROSITE" id="PS50850"/>
    </source>
</evidence>
<accession>A0A318HCD3</accession>
<feature type="transmembrane region" description="Helical" evidence="5">
    <location>
        <begin position="279"/>
        <end position="300"/>
    </location>
</feature>
<feature type="transmembrane region" description="Helical" evidence="5">
    <location>
        <begin position="438"/>
        <end position="461"/>
    </location>
</feature>
<feature type="transmembrane region" description="Helical" evidence="5">
    <location>
        <begin position="21"/>
        <end position="39"/>
    </location>
</feature>
<evidence type="ECO:0000313" key="8">
    <source>
        <dbReference type="Proteomes" id="UP000247781"/>
    </source>
</evidence>
<dbReference type="InterPro" id="IPR011701">
    <property type="entry name" value="MFS"/>
</dbReference>
<evidence type="ECO:0000256" key="3">
    <source>
        <dbReference type="ARBA" id="ARBA00022989"/>
    </source>
</evidence>
<evidence type="ECO:0000313" key="7">
    <source>
        <dbReference type="EMBL" id="PXX06023.1"/>
    </source>
</evidence>
<feature type="transmembrane region" description="Helical" evidence="5">
    <location>
        <begin position="411"/>
        <end position="432"/>
    </location>
</feature>
<name>A0A318HCD3_9MYCO</name>
<feature type="domain" description="Major facilitator superfamily (MFS) profile" evidence="6">
    <location>
        <begin position="17"/>
        <end position="466"/>
    </location>
</feature>
<reference evidence="8" key="1">
    <citation type="submission" date="2018-05" db="EMBL/GenBank/DDBJ databases">
        <authorList>
            <person name="Deangelis K."/>
            <person name="Huntemann M."/>
            <person name="Clum A."/>
            <person name="Pillay M."/>
            <person name="Palaniappan K."/>
            <person name="Varghese N."/>
            <person name="Mikhailova N."/>
            <person name="Stamatis D."/>
            <person name="Reddy T."/>
            <person name="Daum C."/>
            <person name="Shapiro N."/>
            <person name="Ivanova N."/>
            <person name="Kyrpides N."/>
            <person name="Woyke T."/>
        </authorList>
    </citation>
    <scope>NUCLEOTIDE SEQUENCE [LARGE SCALE GENOMIC DNA]</scope>
    <source>
        <strain evidence="8">GAS496</strain>
    </source>
</reference>
<dbReference type="RefSeq" id="WP_110318078.1">
    <property type="nucleotide sequence ID" value="NZ_QJJU01000015.1"/>
</dbReference>
<dbReference type="SUPFAM" id="SSF103473">
    <property type="entry name" value="MFS general substrate transporter"/>
    <property type="match status" value="1"/>
</dbReference>
<dbReference type="InterPro" id="IPR036259">
    <property type="entry name" value="MFS_trans_sf"/>
</dbReference>
<dbReference type="GO" id="GO:0005886">
    <property type="term" value="C:plasma membrane"/>
    <property type="evidence" value="ECO:0007669"/>
    <property type="project" value="UniProtKB-SubCell"/>
</dbReference>
<dbReference type="Pfam" id="PF07690">
    <property type="entry name" value="MFS_1"/>
    <property type="match status" value="1"/>
</dbReference>
<keyword evidence="2 5" id="KW-0812">Transmembrane</keyword>
<dbReference type="OrthoDB" id="3717319at2"/>
<feature type="transmembrane region" description="Helical" evidence="5">
    <location>
        <begin position="375"/>
        <end position="399"/>
    </location>
</feature>
<feature type="transmembrane region" description="Helical" evidence="5">
    <location>
        <begin position="211"/>
        <end position="230"/>
    </location>
</feature>
<dbReference type="AlphaFoldDB" id="A0A318HCD3"/>
<gene>
    <name evidence="7" type="ORF">C8E89_11571</name>
</gene>
<dbReference type="PANTHER" id="PTHR42718">
    <property type="entry name" value="MAJOR FACILITATOR SUPERFAMILY MULTIDRUG TRANSPORTER MFSC"/>
    <property type="match status" value="1"/>
</dbReference>
<dbReference type="PROSITE" id="PS50850">
    <property type="entry name" value="MFS"/>
    <property type="match status" value="1"/>
</dbReference>
<feature type="transmembrane region" description="Helical" evidence="5">
    <location>
        <begin position="142"/>
        <end position="165"/>
    </location>
</feature>
<feature type="transmembrane region" description="Helical" evidence="5">
    <location>
        <begin position="59"/>
        <end position="78"/>
    </location>
</feature>
<feature type="transmembrane region" description="Helical" evidence="5">
    <location>
        <begin position="320"/>
        <end position="342"/>
    </location>
</feature>
<dbReference type="Gene3D" id="1.20.1250.20">
    <property type="entry name" value="MFS general substrate transporter like domains"/>
    <property type="match status" value="1"/>
</dbReference>
<dbReference type="GO" id="GO:0022857">
    <property type="term" value="F:transmembrane transporter activity"/>
    <property type="evidence" value="ECO:0007669"/>
    <property type="project" value="InterPro"/>
</dbReference>
<keyword evidence="4 5" id="KW-0472">Membrane</keyword>
<dbReference type="PANTHER" id="PTHR42718:SF35">
    <property type="entry name" value="BLL0718 PROTEIN"/>
    <property type="match status" value="1"/>
</dbReference>
<protein>
    <submittedName>
        <fullName evidence="7">Putative MFS family arabinose efflux permease</fullName>
    </submittedName>
</protein>
<proteinExistence type="predicted"/>
<dbReference type="EMBL" id="QJJU01000015">
    <property type="protein sequence ID" value="PXX06023.1"/>
    <property type="molecule type" value="Genomic_DNA"/>
</dbReference>
<reference evidence="7 8" key="2">
    <citation type="submission" date="2018-06" db="EMBL/GenBank/DDBJ databases">
        <title>Sequencing of bacterial isolates from soil warming experiment in Harvard Forest, Massachusetts, USA.</title>
        <authorList>
            <person name="Deangelis K.PhD."/>
        </authorList>
    </citation>
    <scope>NUCLEOTIDE SEQUENCE [LARGE SCALE GENOMIC DNA]</scope>
    <source>
        <strain evidence="7 8">GAS496</strain>
    </source>
</reference>
<evidence type="ECO:0000256" key="4">
    <source>
        <dbReference type="ARBA" id="ARBA00023136"/>
    </source>
</evidence>
<feature type="transmembrane region" description="Helical" evidence="5">
    <location>
        <begin position="242"/>
        <end position="259"/>
    </location>
</feature>
<comment type="caution">
    <text evidence="7">The sequence shown here is derived from an EMBL/GenBank/DDBJ whole genome shotgun (WGS) entry which is preliminary data.</text>
</comment>
<feature type="transmembrane region" description="Helical" evidence="5">
    <location>
        <begin position="177"/>
        <end position="199"/>
    </location>
</feature>
<dbReference type="Proteomes" id="UP000247781">
    <property type="component" value="Unassembled WGS sequence"/>
</dbReference>
<dbReference type="InterPro" id="IPR020846">
    <property type="entry name" value="MFS_dom"/>
</dbReference>
<keyword evidence="3 5" id="KW-1133">Transmembrane helix</keyword>